<organism evidence="2 3">
    <name type="scientific">Diabrotica balteata</name>
    <name type="common">Banded cucumber beetle</name>
    <dbReference type="NCBI Taxonomy" id="107213"/>
    <lineage>
        <taxon>Eukaryota</taxon>
        <taxon>Metazoa</taxon>
        <taxon>Ecdysozoa</taxon>
        <taxon>Arthropoda</taxon>
        <taxon>Hexapoda</taxon>
        <taxon>Insecta</taxon>
        <taxon>Pterygota</taxon>
        <taxon>Neoptera</taxon>
        <taxon>Endopterygota</taxon>
        <taxon>Coleoptera</taxon>
        <taxon>Polyphaga</taxon>
        <taxon>Cucujiformia</taxon>
        <taxon>Chrysomeloidea</taxon>
        <taxon>Chrysomelidae</taxon>
        <taxon>Galerucinae</taxon>
        <taxon>Diabroticina</taxon>
        <taxon>Diabroticites</taxon>
        <taxon>Diabrotica</taxon>
    </lineage>
</organism>
<name>A0A9N9X860_DIABA</name>
<dbReference type="PANTHER" id="PTHR10773:SF19">
    <property type="match status" value="1"/>
</dbReference>
<feature type="compositionally biased region" description="Basic and acidic residues" evidence="1">
    <location>
        <begin position="128"/>
        <end position="145"/>
    </location>
</feature>
<dbReference type="AlphaFoldDB" id="A0A9N9X860"/>
<evidence type="ECO:0000313" key="3">
    <source>
        <dbReference type="Proteomes" id="UP001153709"/>
    </source>
</evidence>
<evidence type="ECO:0000313" key="2">
    <source>
        <dbReference type="EMBL" id="CAG9828697.1"/>
    </source>
</evidence>
<reference evidence="2" key="1">
    <citation type="submission" date="2022-01" db="EMBL/GenBank/DDBJ databases">
        <authorList>
            <person name="King R."/>
        </authorList>
    </citation>
    <scope>NUCLEOTIDE SEQUENCE</scope>
</reference>
<accession>A0A9N9X860</accession>
<feature type="region of interest" description="Disordered" evidence="1">
    <location>
        <begin position="122"/>
        <end position="145"/>
    </location>
</feature>
<keyword evidence="3" id="KW-1185">Reference proteome</keyword>
<dbReference type="PANTHER" id="PTHR10773">
    <property type="entry name" value="DNA-DIRECTED RNA POLYMERASES I, II, AND III SUBUNIT RPABC2"/>
    <property type="match status" value="1"/>
</dbReference>
<proteinExistence type="predicted"/>
<gene>
    <name evidence="2" type="ORF">DIABBA_LOCUS2598</name>
</gene>
<protein>
    <submittedName>
        <fullName evidence="2">Uncharacterized protein</fullName>
    </submittedName>
</protein>
<dbReference type="OrthoDB" id="6772076at2759"/>
<evidence type="ECO:0000256" key="1">
    <source>
        <dbReference type="SAM" id="MobiDB-lite"/>
    </source>
</evidence>
<dbReference type="Proteomes" id="UP001153709">
    <property type="component" value="Chromosome 10"/>
</dbReference>
<dbReference type="EMBL" id="OU898285">
    <property type="protein sequence ID" value="CAG9828697.1"/>
    <property type="molecule type" value="Genomic_DNA"/>
</dbReference>
<sequence length="145" mass="16931">MFLQTLGIGEWSVQNWIGQGEQNIAVQTKNSSRKGKISEDKAFLIQFLETIPKMESHYCRKDTNKLYLDTQWTCVNELYKFYTNECVGAKIAKLYNTTFRQELDKQRIALFKAKKDQCDTCTGHSTGKKNDEQFQQHLEKKKFSS</sequence>